<dbReference type="EMBL" id="CAUYUJ010014508">
    <property type="protein sequence ID" value="CAK0842134.1"/>
    <property type="molecule type" value="Genomic_DNA"/>
</dbReference>
<dbReference type="SUPFAM" id="SSF51197">
    <property type="entry name" value="Clavaminate synthase-like"/>
    <property type="match status" value="1"/>
</dbReference>
<organism evidence="1 2">
    <name type="scientific">Prorocentrum cordatum</name>
    <dbReference type="NCBI Taxonomy" id="2364126"/>
    <lineage>
        <taxon>Eukaryota</taxon>
        <taxon>Sar</taxon>
        <taxon>Alveolata</taxon>
        <taxon>Dinophyceae</taxon>
        <taxon>Prorocentrales</taxon>
        <taxon>Prorocentraceae</taxon>
        <taxon>Prorocentrum</taxon>
    </lineage>
</organism>
<proteinExistence type="predicted"/>
<evidence type="ECO:0000313" key="2">
    <source>
        <dbReference type="Proteomes" id="UP001189429"/>
    </source>
</evidence>
<dbReference type="Proteomes" id="UP001189429">
    <property type="component" value="Unassembled WGS sequence"/>
</dbReference>
<feature type="non-terminal residue" evidence="1">
    <location>
        <position position="224"/>
    </location>
</feature>
<protein>
    <recommendedName>
        <fullName evidence="3">Phytanoyl-CoA dioxygenase family protein</fullName>
    </recommendedName>
</protein>
<sequence length="224" mass="24507">MAIWAQSGSVQLRPEPDRVATDAFHDSWASAAADAFRGAGFVVVLGALSEEACEEVLRACHDMEREMLRHDPERLGCRDPGRYSFGAAAQSGALLHLPAWRHLLDCEAVLAVLDANFQALHSDLGPSRVPPGQRADWPPPKVAVNFSVQRIDTAAFGPMRALPARKTLELGQQPPPFAGESDHSRRSTLFPLPAGAAVLRDLRVWHGGTPNLTAETRFSRERKY</sequence>
<gene>
    <name evidence="1" type="ORF">PCOR1329_LOCUS37150</name>
</gene>
<keyword evidence="2" id="KW-1185">Reference proteome</keyword>
<reference evidence="1" key="1">
    <citation type="submission" date="2023-10" db="EMBL/GenBank/DDBJ databases">
        <authorList>
            <person name="Chen Y."/>
            <person name="Shah S."/>
            <person name="Dougan E. K."/>
            <person name="Thang M."/>
            <person name="Chan C."/>
        </authorList>
    </citation>
    <scope>NUCLEOTIDE SEQUENCE [LARGE SCALE GENOMIC DNA]</scope>
</reference>
<comment type="caution">
    <text evidence="1">The sequence shown here is derived from an EMBL/GenBank/DDBJ whole genome shotgun (WGS) entry which is preliminary data.</text>
</comment>
<name>A0ABN9TA96_9DINO</name>
<evidence type="ECO:0000313" key="1">
    <source>
        <dbReference type="EMBL" id="CAK0842134.1"/>
    </source>
</evidence>
<evidence type="ECO:0008006" key="3">
    <source>
        <dbReference type="Google" id="ProtNLM"/>
    </source>
</evidence>
<dbReference type="Gene3D" id="2.60.120.620">
    <property type="entry name" value="q2cbj1_9rhob like domain"/>
    <property type="match status" value="1"/>
</dbReference>
<accession>A0ABN9TA96</accession>